<organism evidence="1">
    <name type="scientific">freshwater metagenome</name>
    <dbReference type="NCBI Taxonomy" id="449393"/>
    <lineage>
        <taxon>unclassified sequences</taxon>
        <taxon>metagenomes</taxon>
        <taxon>ecological metagenomes</taxon>
    </lineage>
</organism>
<reference evidence="1" key="1">
    <citation type="submission" date="2020-05" db="EMBL/GenBank/DDBJ databases">
        <authorList>
            <person name="Chiriac C."/>
            <person name="Salcher M."/>
            <person name="Ghai R."/>
            <person name="Kavagutti S V."/>
        </authorList>
    </citation>
    <scope>NUCLEOTIDE SEQUENCE</scope>
</reference>
<name>A0A6J6RNY4_9ZZZZ</name>
<gene>
    <name evidence="1" type="ORF">UFOPK2602_01953</name>
</gene>
<dbReference type="AlphaFoldDB" id="A0A6J6RNY4"/>
<evidence type="ECO:0000313" key="1">
    <source>
        <dbReference type="EMBL" id="CAB4724168.1"/>
    </source>
</evidence>
<accession>A0A6J6RNY4</accession>
<sequence length="73" mass="7400">MLVVIRSEGGRVVPTVAVPLQVGDDGRTRPLTVLAPAVNKPGEVATTVLVAESSDHTVSAPVVVADVVVTTNA</sequence>
<protein>
    <submittedName>
        <fullName evidence="1">Unannotated protein</fullName>
    </submittedName>
</protein>
<dbReference type="EMBL" id="CAEZXX010000170">
    <property type="protein sequence ID" value="CAB4724168.1"/>
    <property type="molecule type" value="Genomic_DNA"/>
</dbReference>
<proteinExistence type="predicted"/>